<dbReference type="OrthoDB" id="3335211at2759"/>
<dbReference type="AlphaFoldDB" id="A0A1A5ZTP3"/>
<reference evidence="2" key="2">
    <citation type="submission" date="2013-07" db="EMBL/GenBank/DDBJ databases">
        <authorList>
            <consortium name="The Broad Institute Genome Sequencing Platform"/>
            <person name="Cuomo C."/>
            <person name="Litvintseva A."/>
            <person name="Chen Y."/>
            <person name="Heitman J."/>
            <person name="Sun S."/>
            <person name="Springer D."/>
            <person name="Dromer F."/>
            <person name="Young S.K."/>
            <person name="Zeng Q."/>
            <person name="Gargeya S."/>
            <person name="Fitzgerald M."/>
            <person name="Abouelleil A."/>
            <person name="Alvarado L."/>
            <person name="Berlin A.M."/>
            <person name="Chapman S.B."/>
            <person name="Dewar J."/>
            <person name="Goldberg J."/>
            <person name="Griggs A."/>
            <person name="Gujja S."/>
            <person name="Hansen M."/>
            <person name="Howarth C."/>
            <person name="Imamovic A."/>
            <person name="Larimer J."/>
            <person name="McCowan C."/>
            <person name="Murphy C."/>
            <person name="Pearson M."/>
            <person name="Priest M."/>
            <person name="Roberts A."/>
            <person name="Saif S."/>
            <person name="Shea T."/>
            <person name="Sykes S."/>
            <person name="Wortman J."/>
            <person name="Nusbaum C."/>
            <person name="Birren B."/>
        </authorList>
    </citation>
    <scope>NUCLEOTIDE SEQUENCE</scope>
    <source>
        <strain evidence="2">CBS 10117</strain>
    </source>
</reference>
<reference evidence="1" key="1">
    <citation type="submission" date="2013-07" db="EMBL/GenBank/DDBJ databases">
        <title>The Genome Sequence of Cryptococcus dejecticola CBS10117.</title>
        <authorList>
            <consortium name="The Broad Institute Genome Sequencing Platform"/>
            <person name="Cuomo C."/>
            <person name="Litvintseva A."/>
            <person name="Chen Y."/>
            <person name="Heitman J."/>
            <person name="Sun S."/>
            <person name="Springer D."/>
            <person name="Dromer F."/>
            <person name="Young S.K."/>
            <person name="Zeng Q."/>
            <person name="Gargeya S."/>
            <person name="Fitzgerald M."/>
            <person name="Abouelleil A."/>
            <person name="Alvarado L."/>
            <person name="Berlin A.M."/>
            <person name="Chapman S.B."/>
            <person name="Dewar J."/>
            <person name="Goldberg J."/>
            <person name="Griggs A."/>
            <person name="Gujja S."/>
            <person name="Hansen M."/>
            <person name="Howarth C."/>
            <person name="Imamovic A."/>
            <person name="Larimer J."/>
            <person name="McCowan C."/>
            <person name="Murphy C."/>
            <person name="Pearson M."/>
            <person name="Priest M."/>
            <person name="Roberts A."/>
            <person name="Saif S."/>
            <person name="Shea T."/>
            <person name="Sykes S."/>
            <person name="Wortman J."/>
            <person name="Nusbaum C."/>
            <person name="Birren B."/>
        </authorList>
    </citation>
    <scope>NUCLEOTIDE SEQUENCE [LARGE SCALE GENOMIC DNA]</scope>
    <source>
        <strain evidence="1">CBS 10117</strain>
    </source>
</reference>
<dbReference type="KEGG" id="kdj:28972222"/>
<gene>
    <name evidence="1" type="ORF">I303_08523</name>
    <name evidence="2" type="ORF">I303_106835</name>
</gene>
<accession>A0A1A5ZTP3</accession>
<dbReference type="EMBL" id="CP144537">
    <property type="protein sequence ID" value="WWC64226.1"/>
    <property type="molecule type" value="Genomic_DNA"/>
</dbReference>
<reference evidence="2" key="3">
    <citation type="submission" date="2024-02" db="EMBL/GenBank/DDBJ databases">
        <title>Comparative genomics of Cryptococcus and Kwoniella reveals pathogenesis evolution and contrasting modes of karyotype evolution via chromosome fusion or intercentromeric recombination.</title>
        <authorList>
            <person name="Coelho M.A."/>
            <person name="David-Palma M."/>
            <person name="Shea T."/>
            <person name="Bowers K."/>
            <person name="McGinley-Smith S."/>
            <person name="Mohammad A.W."/>
            <person name="Gnirke A."/>
            <person name="Yurkov A.M."/>
            <person name="Nowrousian M."/>
            <person name="Sun S."/>
            <person name="Cuomo C.A."/>
            <person name="Heitman J."/>
        </authorList>
    </citation>
    <scope>NUCLEOTIDE SEQUENCE</scope>
    <source>
        <strain evidence="2">CBS 10117</strain>
    </source>
</reference>
<organism evidence="1">
    <name type="scientific">Kwoniella dejecticola CBS 10117</name>
    <dbReference type="NCBI Taxonomy" id="1296121"/>
    <lineage>
        <taxon>Eukaryota</taxon>
        <taxon>Fungi</taxon>
        <taxon>Dikarya</taxon>
        <taxon>Basidiomycota</taxon>
        <taxon>Agaricomycotina</taxon>
        <taxon>Tremellomycetes</taxon>
        <taxon>Tremellales</taxon>
        <taxon>Cryptococcaceae</taxon>
        <taxon>Kwoniella</taxon>
    </lineage>
</organism>
<evidence type="ECO:0000313" key="1">
    <source>
        <dbReference type="EMBL" id="OBR81140.1"/>
    </source>
</evidence>
<protein>
    <recommendedName>
        <fullName evidence="4">NAD(P)-binding domain-containing protein</fullName>
    </recommendedName>
</protein>
<name>A0A1A5ZTP3_9TREE</name>
<proteinExistence type="predicted"/>
<dbReference type="EMBL" id="KI894038">
    <property type="protein sequence ID" value="OBR81140.1"/>
    <property type="molecule type" value="Genomic_DNA"/>
</dbReference>
<dbReference type="VEuPathDB" id="FungiDB:I303_08523"/>
<dbReference type="GeneID" id="28972222"/>
<evidence type="ECO:0000313" key="3">
    <source>
        <dbReference type="Proteomes" id="UP000078595"/>
    </source>
</evidence>
<dbReference type="RefSeq" id="XP_018258982.1">
    <property type="nucleotide sequence ID" value="XM_018411781.1"/>
</dbReference>
<dbReference type="Proteomes" id="UP000078595">
    <property type="component" value="Chromosome 8"/>
</dbReference>
<sequence>MSSPLLRIILCGKTAAVGKEVIAGLKPEYEVVRFITSFEDARRDIPLLLSGNTKDLSKEEGTGSHDYTKIPDGVMLGQGYDKDDVADLEAVCKQQKVKKVPFFLGDRSKPAPPYGPLYGPHIMKRAKEALEKWRNDPEREKLENPVWY</sequence>
<evidence type="ECO:0008006" key="4">
    <source>
        <dbReference type="Google" id="ProtNLM"/>
    </source>
</evidence>
<keyword evidence="3" id="KW-1185">Reference proteome</keyword>
<evidence type="ECO:0000313" key="2">
    <source>
        <dbReference type="EMBL" id="WWC64226.1"/>
    </source>
</evidence>